<sequence>MGLITEEYFGFEQPKHGPGCKVTGWEVRYRAVERERGEGHGCRDPKCEDHGGQYTDLRVQILCRSCDRVTELTGKQHTYQHSPLAAIGYGTAPVKAGPVWLYAGLPILHGEPEVFGYLVATRRTEHLVQDDVIGQVRYYRTPRGAWRWEGHAQPRWHRDGVMVAYRTTQDGFVTPTAAAKWVAAQPAEK</sequence>
<evidence type="ECO:0000313" key="1">
    <source>
        <dbReference type="EMBL" id="MFC5886786.1"/>
    </source>
</evidence>
<reference evidence="2" key="1">
    <citation type="journal article" date="2019" name="Int. J. Syst. Evol. Microbiol.">
        <title>The Global Catalogue of Microorganisms (GCM) 10K type strain sequencing project: providing services to taxonomists for standard genome sequencing and annotation.</title>
        <authorList>
            <consortium name="The Broad Institute Genomics Platform"/>
            <consortium name="The Broad Institute Genome Sequencing Center for Infectious Disease"/>
            <person name="Wu L."/>
            <person name="Ma J."/>
        </authorList>
    </citation>
    <scope>NUCLEOTIDE SEQUENCE [LARGE SCALE GENOMIC DNA]</scope>
    <source>
        <strain evidence="2">CGMCC 4.1469</strain>
    </source>
</reference>
<accession>A0ABW1EXD9</accession>
<dbReference type="Proteomes" id="UP001596067">
    <property type="component" value="Unassembled WGS sequence"/>
</dbReference>
<protein>
    <recommendedName>
        <fullName evidence="3">HNH endonuclease</fullName>
    </recommendedName>
</protein>
<name>A0ABW1EXD9_9ACTN</name>
<keyword evidence="2" id="KW-1185">Reference proteome</keyword>
<evidence type="ECO:0008006" key="3">
    <source>
        <dbReference type="Google" id="ProtNLM"/>
    </source>
</evidence>
<dbReference type="RefSeq" id="WP_345330703.1">
    <property type="nucleotide sequence ID" value="NZ_BAAAVH010000123.1"/>
</dbReference>
<evidence type="ECO:0000313" key="2">
    <source>
        <dbReference type="Proteomes" id="UP001596067"/>
    </source>
</evidence>
<organism evidence="1 2">
    <name type="scientific">Kitasatospora aburaviensis</name>
    <dbReference type="NCBI Taxonomy" id="67265"/>
    <lineage>
        <taxon>Bacteria</taxon>
        <taxon>Bacillati</taxon>
        <taxon>Actinomycetota</taxon>
        <taxon>Actinomycetes</taxon>
        <taxon>Kitasatosporales</taxon>
        <taxon>Streptomycetaceae</taxon>
        <taxon>Kitasatospora</taxon>
    </lineage>
</organism>
<gene>
    <name evidence="1" type="ORF">ACFP0N_17610</name>
</gene>
<comment type="caution">
    <text evidence="1">The sequence shown here is derived from an EMBL/GenBank/DDBJ whole genome shotgun (WGS) entry which is preliminary data.</text>
</comment>
<dbReference type="EMBL" id="JBHSOD010000020">
    <property type="protein sequence ID" value="MFC5886786.1"/>
    <property type="molecule type" value="Genomic_DNA"/>
</dbReference>
<proteinExistence type="predicted"/>